<feature type="compositionally biased region" description="Polar residues" evidence="1">
    <location>
        <begin position="17"/>
        <end position="34"/>
    </location>
</feature>
<keyword evidence="3" id="KW-1185">Reference proteome</keyword>
<evidence type="ECO:0000256" key="1">
    <source>
        <dbReference type="SAM" id="MobiDB-lite"/>
    </source>
</evidence>
<accession>A0A9K3N7W2</accession>
<evidence type="ECO:0000313" key="3">
    <source>
        <dbReference type="Proteomes" id="UP000215914"/>
    </source>
</evidence>
<feature type="compositionally biased region" description="Basic and acidic residues" evidence="1">
    <location>
        <begin position="37"/>
        <end position="47"/>
    </location>
</feature>
<dbReference type="AlphaFoldDB" id="A0A9K3N7W2"/>
<feature type="region of interest" description="Disordered" evidence="1">
    <location>
        <begin position="1"/>
        <end position="47"/>
    </location>
</feature>
<sequence length="47" mass="5389">MVKVMWFEPPHEHLPLPNTTTGVPCRRTNTTGVPSRSPEHLQRSPRI</sequence>
<gene>
    <name evidence="2" type="ORF">HanXRQr2_Chr09g0380021</name>
</gene>
<name>A0A9K3N7W2_HELAN</name>
<comment type="caution">
    <text evidence="2">The sequence shown here is derived from an EMBL/GenBank/DDBJ whole genome shotgun (WGS) entry which is preliminary data.</text>
</comment>
<dbReference type="Proteomes" id="UP000215914">
    <property type="component" value="Unassembled WGS sequence"/>
</dbReference>
<dbReference type="EMBL" id="MNCJ02000324">
    <property type="protein sequence ID" value="KAF5790174.1"/>
    <property type="molecule type" value="Genomic_DNA"/>
</dbReference>
<reference evidence="2" key="1">
    <citation type="journal article" date="2017" name="Nature">
        <title>The sunflower genome provides insights into oil metabolism, flowering and Asterid evolution.</title>
        <authorList>
            <person name="Badouin H."/>
            <person name="Gouzy J."/>
            <person name="Grassa C.J."/>
            <person name="Murat F."/>
            <person name="Staton S.E."/>
            <person name="Cottret L."/>
            <person name="Lelandais-Briere C."/>
            <person name="Owens G.L."/>
            <person name="Carrere S."/>
            <person name="Mayjonade B."/>
            <person name="Legrand L."/>
            <person name="Gill N."/>
            <person name="Kane N.C."/>
            <person name="Bowers J.E."/>
            <person name="Hubner S."/>
            <person name="Bellec A."/>
            <person name="Berard A."/>
            <person name="Berges H."/>
            <person name="Blanchet N."/>
            <person name="Boniface M.C."/>
            <person name="Brunel D."/>
            <person name="Catrice O."/>
            <person name="Chaidir N."/>
            <person name="Claudel C."/>
            <person name="Donnadieu C."/>
            <person name="Faraut T."/>
            <person name="Fievet G."/>
            <person name="Helmstetter N."/>
            <person name="King M."/>
            <person name="Knapp S.J."/>
            <person name="Lai Z."/>
            <person name="Le Paslier M.C."/>
            <person name="Lippi Y."/>
            <person name="Lorenzon L."/>
            <person name="Mandel J.R."/>
            <person name="Marage G."/>
            <person name="Marchand G."/>
            <person name="Marquand E."/>
            <person name="Bret-Mestries E."/>
            <person name="Morien E."/>
            <person name="Nambeesan S."/>
            <person name="Nguyen T."/>
            <person name="Pegot-Espagnet P."/>
            <person name="Pouilly N."/>
            <person name="Raftis F."/>
            <person name="Sallet E."/>
            <person name="Schiex T."/>
            <person name="Thomas J."/>
            <person name="Vandecasteele C."/>
            <person name="Vares D."/>
            <person name="Vear F."/>
            <person name="Vautrin S."/>
            <person name="Crespi M."/>
            <person name="Mangin B."/>
            <person name="Burke J.M."/>
            <person name="Salse J."/>
            <person name="Munos S."/>
            <person name="Vincourt P."/>
            <person name="Rieseberg L.H."/>
            <person name="Langlade N.B."/>
        </authorList>
    </citation>
    <scope>NUCLEOTIDE SEQUENCE</scope>
    <source>
        <tissue evidence="2">Leaves</tissue>
    </source>
</reference>
<proteinExistence type="predicted"/>
<protein>
    <submittedName>
        <fullName evidence="2">Uncharacterized protein</fullName>
    </submittedName>
</protein>
<organism evidence="2 3">
    <name type="scientific">Helianthus annuus</name>
    <name type="common">Common sunflower</name>
    <dbReference type="NCBI Taxonomy" id="4232"/>
    <lineage>
        <taxon>Eukaryota</taxon>
        <taxon>Viridiplantae</taxon>
        <taxon>Streptophyta</taxon>
        <taxon>Embryophyta</taxon>
        <taxon>Tracheophyta</taxon>
        <taxon>Spermatophyta</taxon>
        <taxon>Magnoliopsida</taxon>
        <taxon>eudicotyledons</taxon>
        <taxon>Gunneridae</taxon>
        <taxon>Pentapetalae</taxon>
        <taxon>asterids</taxon>
        <taxon>campanulids</taxon>
        <taxon>Asterales</taxon>
        <taxon>Asteraceae</taxon>
        <taxon>Asteroideae</taxon>
        <taxon>Heliantheae alliance</taxon>
        <taxon>Heliantheae</taxon>
        <taxon>Helianthus</taxon>
    </lineage>
</organism>
<evidence type="ECO:0000313" key="2">
    <source>
        <dbReference type="EMBL" id="KAF5790174.1"/>
    </source>
</evidence>
<reference evidence="2" key="2">
    <citation type="submission" date="2020-06" db="EMBL/GenBank/DDBJ databases">
        <title>Helianthus annuus Genome sequencing and assembly Release 2.</title>
        <authorList>
            <person name="Gouzy J."/>
            <person name="Langlade N."/>
            <person name="Munos S."/>
        </authorList>
    </citation>
    <scope>NUCLEOTIDE SEQUENCE</scope>
    <source>
        <tissue evidence="2">Leaves</tissue>
    </source>
</reference>
<dbReference type="Gramene" id="mRNA:HanXRQr2_Chr09g0380021">
    <property type="protein sequence ID" value="mRNA:HanXRQr2_Chr09g0380021"/>
    <property type="gene ID" value="HanXRQr2_Chr09g0380021"/>
</dbReference>